<keyword evidence="3" id="KW-1185">Reference proteome</keyword>
<feature type="transmembrane region" description="Helical" evidence="1">
    <location>
        <begin position="137"/>
        <end position="159"/>
    </location>
</feature>
<dbReference type="RefSeq" id="WP_159764235.1">
    <property type="nucleotide sequence ID" value="NZ_WUUT01000004.1"/>
</dbReference>
<dbReference type="Pfam" id="PF04240">
    <property type="entry name" value="Caroten_synth"/>
    <property type="match status" value="1"/>
</dbReference>
<sequence length="292" mass="31536">MPEPEGESTTREVLRRALSDRRAFEHSLDRLIGDNRVTIAVVFPVVGAVMLLASAEGLLPDPLAFNPWLVLCGVAVMRLPLIGGLAPLVDRRAGIALGLLVAYTYGIEYLGATTGLPYGEFSYEVSLGPMLFGTIPWALPLFFIPLVLNSYLLCVLLFGERARSAAVRLPVVAAMVVAIDLVLDPGAVALGFWEYEAGAYYGVPALNYAGWVLSSVVATALIDLAFGRTELIERIGDCEYVLDDMVSFVLLWGSISAFYGAWVPVVIAACFGAALYRLDRFDFPVGQLVPGR</sequence>
<feature type="transmembrane region" description="Helical" evidence="1">
    <location>
        <begin position="67"/>
        <end position="88"/>
    </location>
</feature>
<dbReference type="OrthoDB" id="107798at2157"/>
<keyword evidence="1" id="KW-0812">Transmembrane</keyword>
<feature type="transmembrane region" description="Helical" evidence="1">
    <location>
        <begin position="95"/>
        <end position="117"/>
    </location>
</feature>
<organism evidence="2 3">
    <name type="scientific">Halovenus carboxidivorans</name>
    <dbReference type="NCBI Taxonomy" id="2692199"/>
    <lineage>
        <taxon>Archaea</taxon>
        <taxon>Methanobacteriati</taxon>
        <taxon>Methanobacteriota</taxon>
        <taxon>Stenosarchaea group</taxon>
        <taxon>Halobacteria</taxon>
        <taxon>Halobacteriales</taxon>
        <taxon>Haloarculaceae</taxon>
        <taxon>Halovenus</taxon>
    </lineage>
</organism>
<dbReference type="PANTHER" id="PTHR39419:SF1">
    <property type="entry name" value="SLL0814 PROTEIN"/>
    <property type="match status" value="1"/>
</dbReference>
<dbReference type="InterPro" id="IPR007354">
    <property type="entry name" value="CruF-like"/>
</dbReference>
<dbReference type="NCBIfam" id="NF041333">
    <property type="entry name" value="CruF_Halo"/>
    <property type="match status" value="1"/>
</dbReference>
<keyword evidence="1" id="KW-0472">Membrane</keyword>
<gene>
    <name evidence="2" type="ORF">GRX03_10845</name>
</gene>
<feature type="transmembrane region" description="Helical" evidence="1">
    <location>
        <begin position="171"/>
        <end position="193"/>
    </location>
</feature>
<dbReference type="AlphaFoldDB" id="A0A6B0T206"/>
<dbReference type="Proteomes" id="UP000466535">
    <property type="component" value="Unassembled WGS sequence"/>
</dbReference>
<dbReference type="InterPro" id="IPR053540">
    <property type="entry name" value="BABR_hydratase"/>
</dbReference>
<name>A0A6B0T206_9EURY</name>
<evidence type="ECO:0000313" key="2">
    <source>
        <dbReference type="EMBL" id="MXR52094.1"/>
    </source>
</evidence>
<feature type="transmembrane region" description="Helical" evidence="1">
    <location>
        <begin position="205"/>
        <end position="227"/>
    </location>
</feature>
<proteinExistence type="predicted"/>
<dbReference type="NCBIfam" id="TIGR03460">
    <property type="entry name" value="crt_membr_arch"/>
    <property type="match status" value="1"/>
</dbReference>
<accession>A0A6B0T206</accession>
<dbReference type="PANTHER" id="PTHR39419">
    <property type="entry name" value="SLL0814 PROTEIN"/>
    <property type="match status" value="1"/>
</dbReference>
<evidence type="ECO:0000256" key="1">
    <source>
        <dbReference type="SAM" id="Phobius"/>
    </source>
</evidence>
<reference evidence="2 3" key="1">
    <citation type="submission" date="2019-12" db="EMBL/GenBank/DDBJ databases">
        <title>Isolation and characterization of three novel carbon monoxide-oxidizing members of Halobacteria from salione crusts and soils.</title>
        <authorList>
            <person name="Myers M.R."/>
            <person name="King G.M."/>
        </authorList>
    </citation>
    <scope>NUCLEOTIDE SEQUENCE [LARGE SCALE GENOMIC DNA]</scope>
    <source>
        <strain evidence="2 3">WSH3</strain>
    </source>
</reference>
<feature type="transmembrane region" description="Helical" evidence="1">
    <location>
        <begin position="37"/>
        <end position="55"/>
    </location>
</feature>
<protein>
    <submittedName>
        <fullName evidence="2">Carotenoid biosynthesis protein</fullName>
    </submittedName>
</protein>
<feature type="transmembrane region" description="Helical" evidence="1">
    <location>
        <begin position="248"/>
        <end position="276"/>
    </location>
</feature>
<comment type="caution">
    <text evidence="2">The sequence shown here is derived from an EMBL/GenBank/DDBJ whole genome shotgun (WGS) entry which is preliminary data.</text>
</comment>
<dbReference type="InterPro" id="IPR017823">
    <property type="entry name" value="CruF"/>
</dbReference>
<dbReference type="EMBL" id="WUUT01000004">
    <property type="protein sequence ID" value="MXR52094.1"/>
    <property type="molecule type" value="Genomic_DNA"/>
</dbReference>
<evidence type="ECO:0000313" key="3">
    <source>
        <dbReference type="Proteomes" id="UP000466535"/>
    </source>
</evidence>
<keyword evidence="1" id="KW-1133">Transmembrane helix</keyword>